<organism evidence="1 2">
    <name type="scientific">Cedecea neteri</name>
    <dbReference type="NCBI Taxonomy" id="158822"/>
    <lineage>
        <taxon>Bacteria</taxon>
        <taxon>Pseudomonadati</taxon>
        <taxon>Pseudomonadota</taxon>
        <taxon>Gammaproteobacteria</taxon>
        <taxon>Enterobacterales</taxon>
        <taxon>Enterobacteriaceae</taxon>
        <taxon>Cedecea</taxon>
    </lineage>
</organism>
<evidence type="ECO:0000313" key="1">
    <source>
        <dbReference type="EMBL" id="SQC91009.1"/>
    </source>
</evidence>
<accession>A0A2X3KWZ3</accession>
<evidence type="ECO:0000313" key="2">
    <source>
        <dbReference type="Proteomes" id="UP000251197"/>
    </source>
</evidence>
<name>A0A2X3KWZ3_9ENTR</name>
<dbReference type="Proteomes" id="UP000251197">
    <property type="component" value="Unassembled WGS sequence"/>
</dbReference>
<protein>
    <submittedName>
        <fullName evidence="1">Uncharacterized protein</fullName>
    </submittedName>
</protein>
<gene>
    <name evidence="1" type="ORF">NCTC12120_04158</name>
</gene>
<dbReference type="EMBL" id="UAVU01000006">
    <property type="protein sequence ID" value="SQC91009.1"/>
    <property type="molecule type" value="Genomic_DNA"/>
</dbReference>
<reference evidence="1 2" key="1">
    <citation type="submission" date="2018-06" db="EMBL/GenBank/DDBJ databases">
        <authorList>
            <consortium name="Pathogen Informatics"/>
            <person name="Doyle S."/>
        </authorList>
    </citation>
    <scope>NUCLEOTIDE SEQUENCE [LARGE SCALE GENOMIC DNA]</scope>
    <source>
        <strain evidence="1 2">NCTC12120</strain>
    </source>
</reference>
<proteinExistence type="predicted"/>
<sequence length="71" mass="7839">MVSLRNAFPELAISHSSEVFTTDKSHKVHYASRRLAFMPHALEKFHGPLLMLDADSLVIGSLPLLLALAEP</sequence>
<dbReference type="AlphaFoldDB" id="A0A2X3KWZ3"/>